<keyword evidence="3" id="KW-0540">Nuclease</keyword>
<dbReference type="PANTHER" id="PTHR30562">
    <property type="entry name" value="UVRC/OXIDOREDUCTASE"/>
    <property type="match status" value="1"/>
</dbReference>
<dbReference type="Gene3D" id="3.40.1440.10">
    <property type="entry name" value="GIY-YIG endonuclease"/>
    <property type="match status" value="1"/>
</dbReference>
<keyword evidence="3" id="KW-0269">Exonuclease</keyword>
<feature type="compositionally biased region" description="Low complexity" evidence="1">
    <location>
        <begin position="267"/>
        <end position="277"/>
    </location>
</feature>
<gene>
    <name evidence="3" type="ORF">I553_3415</name>
</gene>
<dbReference type="Pfam" id="PF00929">
    <property type="entry name" value="RNase_T"/>
    <property type="match status" value="1"/>
</dbReference>
<organism evidence="3">
    <name type="scientific">Mycobacterium xenopi 4042</name>
    <dbReference type="NCBI Taxonomy" id="1299334"/>
    <lineage>
        <taxon>Bacteria</taxon>
        <taxon>Bacillati</taxon>
        <taxon>Actinomycetota</taxon>
        <taxon>Actinomycetes</taxon>
        <taxon>Mycobacteriales</taxon>
        <taxon>Mycobacteriaceae</taxon>
        <taxon>Mycobacterium</taxon>
    </lineage>
</organism>
<keyword evidence="3" id="KW-0378">Hydrolase</keyword>
<feature type="domain" description="GIY-YIG" evidence="2">
    <location>
        <begin position="169"/>
        <end position="250"/>
    </location>
</feature>
<dbReference type="InterPro" id="IPR050066">
    <property type="entry name" value="UvrABC_protein_C"/>
</dbReference>
<dbReference type="PANTHER" id="PTHR30562:SF1">
    <property type="entry name" value="UVRABC SYSTEM PROTEIN C"/>
    <property type="match status" value="1"/>
</dbReference>
<dbReference type="GO" id="GO:0003676">
    <property type="term" value="F:nucleic acid binding"/>
    <property type="evidence" value="ECO:0007669"/>
    <property type="project" value="InterPro"/>
</dbReference>
<dbReference type="PATRIC" id="fig|1299334.3.peg.6850"/>
<dbReference type="GO" id="GO:0009380">
    <property type="term" value="C:excinuclease repair complex"/>
    <property type="evidence" value="ECO:0007669"/>
    <property type="project" value="TreeGrafter"/>
</dbReference>
<comment type="caution">
    <text evidence="3">The sequence shown here is derived from an EMBL/GenBank/DDBJ whole genome shotgun (WGS) entry which is preliminary data.</text>
</comment>
<proteinExistence type="predicted"/>
<accession>X7ZWE8</accession>
<dbReference type="SUPFAM" id="SSF82771">
    <property type="entry name" value="GIY-YIG endonuclease"/>
    <property type="match status" value="1"/>
</dbReference>
<dbReference type="GO" id="GO:0004527">
    <property type="term" value="F:exonuclease activity"/>
    <property type="evidence" value="ECO:0007669"/>
    <property type="project" value="UniProtKB-KW"/>
</dbReference>
<dbReference type="CDD" id="cd06127">
    <property type="entry name" value="DEDDh"/>
    <property type="match status" value="1"/>
</dbReference>
<evidence type="ECO:0000313" key="3">
    <source>
        <dbReference type="EMBL" id="EUA23927.1"/>
    </source>
</evidence>
<dbReference type="InterPro" id="IPR012337">
    <property type="entry name" value="RNaseH-like_sf"/>
</dbReference>
<dbReference type="InterPro" id="IPR035901">
    <property type="entry name" value="GIY-YIG_endonuc_sf"/>
</dbReference>
<dbReference type="AlphaFoldDB" id="X7ZWE8"/>
<dbReference type="InterPro" id="IPR000305">
    <property type="entry name" value="GIY-YIG_endonuc"/>
</dbReference>
<evidence type="ECO:0000256" key="1">
    <source>
        <dbReference type="SAM" id="MobiDB-lite"/>
    </source>
</evidence>
<dbReference type="InterPro" id="IPR036397">
    <property type="entry name" value="RNaseH_sf"/>
</dbReference>
<sequence length="320" mass="34517">MLGEFATLVDPQRDIPPQIVRLTGITTAMVCDAPTIGAVLPMFFDFARGAVLVPTMPASTWRSCVPPPSAYTSPGRGRRCCARWAGAPVLSREEAPSVQLAALARLFAVASQPTHRALADARATVEVLHALLERVGNQGVHTYADLRAYLPGLTPAQRSKRTLAEDLPHRPGVYLFRAPSGEVLYVGTAIDLRRRVIQYFNGADRRARTRELVALAAASTMSSARTRWKPACVSCGCWPRMPALQPPLTVPAPLVVGGIDRRGVPAAVGGAGPATTARWPVSVPRRRRRHRRPAGTVHRDPHLHPPPRALRAARTGLPAA</sequence>
<dbReference type="Pfam" id="PF01541">
    <property type="entry name" value="GIY-YIG"/>
    <property type="match status" value="1"/>
</dbReference>
<feature type="compositionally biased region" description="Basic residues" evidence="1">
    <location>
        <begin position="284"/>
        <end position="293"/>
    </location>
</feature>
<dbReference type="InterPro" id="IPR013520">
    <property type="entry name" value="Ribonucl_H"/>
</dbReference>
<feature type="region of interest" description="Disordered" evidence="1">
    <location>
        <begin position="267"/>
        <end position="320"/>
    </location>
</feature>
<dbReference type="SMART" id="SM00479">
    <property type="entry name" value="EXOIII"/>
    <property type="match status" value="1"/>
</dbReference>
<dbReference type="EMBL" id="JAOB01000068">
    <property type="protein sequence ID" value="EUA23927.1"/>
    <property type="molecule type" value="Genomic_DNA"/>
</dbReference>
<name>X7ZWE8_MYCXE</name>
<dbReference type="GO" id="GO:0006289">
    <property type="term" value="P:nucleotide-excision repair"/>
    <property type="evidence" value="ECO:0007669"/>
    <property type="project" value="InterPro"/>
</dbReference>
<dbReference type="InterPro" id="IPR047296">
    <property type="entry name" value="GIY-YIG_UvrC_Cho"/>
</dbReference>
<dbReference type="SUPFAM" id="SSF53098">
    <property type="entry name" value="Ribonuclease H-like"/>
    <property type="match status" value="1"/>
</dbReference>
<reference evidence="3" key="1">
    <citation type="submission" date="2014-01" db="EMBL/GenBank/DDBJ databases">
        <authorList>
            <person name="Brown-Elliot B."/>
            <person name="Wallace R."/>
            <person name="Lenaerts A."/>
            <person name="Ordway D."/>
            <person name="DeGroote M.A."/>
            <person name="Parker T."/>
            <person name="Sizemore C."/>
            <person name="Tallon L.J."/>
            <person name="Sadzewicz L.K."/>
            <person name="Sengamalay N."/>
            <person name="Fraser C.M."/>
            <person name="Hine E."/>
            <person name="Shefchek K.A."/>
            <person name="Das S.P."/>
            <person name="Tettelin H."/>
        </authorList>
    </citation>
    <scope>NUCLEOTIDE SEQUENCE [LARGE SCALE GENOMIC DNA]</scope>
    <source>
        <strain evidence="3">4042</strain>
    </source>
</reference>
<protein>
    <submittedName>
        <fullName evidence="3">Exonuclease family protein</fullName>
    </submittedName>
</protein>
<evidence type="ECO:0000259" key="2">
    <source>
        <dbReference type="PROSITE" id="PS50164"/>
    </source>
</evidence>
<dbReference type="Gene3D" id="3.30.420.10">
    <property type="entry name" value="Ribonuclease H-like superfamily/Ribonuclease H"/>
    <property type="match status" value="2"/>
</dbReference>
<dbReference type="PROSITE" id="PS50164">
    <property type="entry name" value="GIY_YIG"/>
    <property type="match status" value="1"/>
</dbReference>
<dbReference type="CDD" id="cd10434">
    <property type="entry name" value="GIY-YIG_UvrC_Cho"/>
    <property type="match status" value="1"/>
</dbReference>